<evidence type="ECO:0000256" key="11">
    <source>
        <dbReference type="ARBA" id="ARBA00022840"/>
    </source>
</evidence>
<evidence type="ECO:0000313" key="17">
    <source>
        <dbReference type="EMBL" id="QQN90111.1"/>
    </source>
</evidence>
<dbReference type="Gene3D" id="2.60.120.20">
    <property type="match status" value="3"/>
</dbReference>
<evidence type="ECO:0000259" key="15">
    <source>
        <dbReference type="PROSITE" id="PS50507"/>
    </source>
</evidence>
<keyword evidence="12" id="KW-0946">Virion</keyword>
<evidence type="ECO:0000256" key="1">
    <source>
        <dbReference type="ARBA" id="ARBA00004328"/>
    </source>
</evidence>
<comment type="subcellular location">
    <subcellularLocation>
        <location evidence="1">Virion</location>
    </subcellularLocation>
</comment>
<feature type="transmembrane region" description="Helical" evidence="14">
    <location>
        <begin position="2071"/>
        <end position="2095"/>
    </location>
</feature>
<dbReference type="Gene3D" id="3.30.70.270">
    <property type="match status" value="1"/>
</dbReference>
<dbReference type="SUPFAM" id="SSF50494">
    <property type="entry name" value="Trypsin-like serine proteases"/>
    <property type="match status" value="1"/>
</dbReference>
<protein>
    <recommendedName>
        <fullName evidence="2">Genome polyprotein</fullName>
    </recommendedName>
</protein>
<evidence type="ECO:0000256" key="8">
    <source>
        <dbReference type="ARBA" id="ARBA00022741"/>
    </source>
</evidence>
<dbReference type="InterPro" id="IPR001205">
    <property type="entry name" value="RNA-dir_pol_C"/>
</dbReference>
<dbReference type="InterPro" id="IPR014872">
    <property type="entry name" value="Dicistrovirus_capsid-polyPr_C"/>
</dbReference>
<dbReference type="CDD" id="cd23169">
    <property type="entry name" value="ps-ssRNAv-Picornavirales"/>
    <property type="match status" value="1"/>
</dbReference>
<proteinExistence type="predicted"/>
<name>A0A7T7WLU0_9VIRU</name>
<keyword evidence="14" id="KW-0472">Membrane</keyword>
<keyword evidence="14" id="KW-1133">Transmembrane helix</keyword>
<keyword evidence="9" id="KW-0378">Hydrolase</keyword>
<dbReference type="GO" id="GO:0006351">
    <property type="term" value="P:DNA-templated transcription"/>
    <property type="evidence" value="ECO:0007669"/>
    <property type="project" value="InterPro"/>
</dbReference>
<dbReference type="SUPFAM" id="SSF88633">
    <property type="entry name" value="Positive stranded ssRNA viruses"/>
    <property type="match status" value="3"/>
</dbReference>
<dbReference type="EMBL" id="MT195547">
    <property type="protein sequence ID" value="QQN90111.1"/>
    <property type="molecule type" value="Genomic_RNA"/>
</dbReference>
<reference evidence="17" key="1">
    <citation type="journal article" date="2020" name="Viruses">
        <title>Soybean Thrips (Thysanoptera: Thripidae) Harbor Highly Diverse Populations of Arthropod, Fungal and Plant Viruses.</title>
        <authorList>
            <person name="Thekke-Veetil T."/>
            <person name="Lagos-Kutz D."/>
            <person name="McCoppin N.K."/>
            <person name="Hartman G.L."/>
            <person name="Ju H.K."/>
            <person name="Lim H.S."/>
            <person name="Domier L.L."/>
        </authorList>
    </citation>
    <scope>NUCLEOTIDE SEQUENCE</scope>
    <source>
        <strain evidence="17">STN1</strain>
    </source>
</reference>
<keyword evidence="11" id="KW-0067">ATP-binding</keyword>
<dbReference type="GO" id="GO:0006508">
    <property type="term" value="P:proteolysis"/>
    <property type="evidence" value="ECO:0007669"/>
    <property type="project" value="UniProtKB-KW"/>
</dbReference>
<keyword evidence="14" id="KW-0812">Transmembrane</keyword>
<keyword evidence="7" id="KW-0548">Nucleotidyltransferase</keyword>
<keyword evidence="10" id="KW-0788">Thiol protease</keyword>
<dbReference type="InterPro" id="IPR043504">
    <property type="entry name" value="Peptidase_S1_PA_chymotrypsin"/>
</dbReference>
<evidence type="ECO:0000256" key="14">
    <source>
        <dbReference type="SAM" id="Phobius"/>
    </source>
</evidence>
<dbReference type="CDD" id="cd00205">
    <property type="entry name" value="rhv_like"/>
    <property type="match status" value="2"/>
</dbReference>
<dbReference type="GO" id="GO:0003968">
    <property type="term" value="F:RNA-directed RNA polymerase activity"/>
    <property type="evidence" value="ECO:0007669"/>
    <property type="project" value="UniProtKB-KW"/>
</dbReference>
<feature type="transmembrane region" description="Helical" evidence="14">
    <location>
        <begin position="2044"/>
        <end position="2064"/>
    </location>
</feature>
<dbReference type="InterPro" id="IPR014759">
    <property type="entry name" value="Helicase_SF3_ssRNA_vir"/>
</dbReference>
<keyword evidence="5" id="KW-0645">Protease</keyword>
<evidence type="ECO:0000256" key="5">
    <source>
        <dbReference type="ARBA" id="ARBA00022670"/>
    </source>
</evidence>
<dbReference type="GO" id="GO:0003723">
    <property type="term" value="F:RNA binding"/>
    <property type="evidence" value="ECO:0007669"/>
    <property type="project" value="InterPro"/>
</dbReference>
<dbReference type="InterPro" id="IPR033703">
    <property type="entry name" value="Rhv-like"/>
</dbReference>
<dbReference type="PROSITE" id="PS51218">
    <property type="entry name" value="SF3_HELICASE_2"/>
    <property type="match status" value="1"/>
</dbReference>
<dbReference type="InterPro" id="IPR043502">
    <property type="entry name" value="DNA/RNA_pol_sf"/>
</dbReference>
<dbReference type="InterPro" id="IPR043128">
    <property type="entry name" value="Rev_trsase/Diguanyl_cyclase"/>
</dbReference>
<dbReference type="GO" id="GO:0008234">
    <property type="term" value="F:cysteine-type peptidase activity"/>
    <property type="evidence" value="ECO:0007669"/>
    <property type="project" value="UniProtKB-KW"/>
</dbReference>
<evidence type="ECO:0000256" key="12">
    <source>
        <dbReference type="ARBA" id="ARBA00022844"/>
    </source>
</evidence>
<evidence type="ECO:0000256" key="4">
    <source>
        <dbReference type="ARBA" id="ARBA00022561"/>
    </source>
</evidence>
<evidence type="ECO:0000256" key="3">
    <source>
        <dbReference type="ARBA" id="ARBA00022484"/>
    </source>
</evidence>
<accession>A0A7T7WLU0</accession>
<dbReference type="GO" id="GO:0003724">
    <property type="term" value="F:RNA helicase activity"/>
    <property type="evidence" value="ECO:0007669"/>
    <property type="project" value="InterPro"/>
</dbReference>
<dbReference type="GO" id="GO:0005524">
    <property type="term" value="F:ATP binding"/>
    <property type="evidence" value="ECO:0007669"/>
    <property type="project" value="UniProtKB-KW"/>
</dbReference>
<keyword evidence="6" id="KW-0808">Transferase</keyword>
<feature type="domain" description="RdRp catalytic" evidence="15">
    <location>
        <begin position="2653"/>
        <end position="2780"/>
    </location>
</feature>
<keyword evidence="4" id="KW-0167">Capsid protein</keyword>
<evidence type="ECO:0000256" key="9">
    <source>
        <dbReference type="ARBA" id="ARBA00022801"/>
    </source>
</evidence>
<evidence type="ECO:0000256" key="2">
    <source>
        <dbReference type="ARBA" id="ARBA00020107"/>
    </source>
</evidence>
<evidence type="ECO:0000256" key="10">
    <source>
        <dbReference type="ARBA" id="ARBA00022807"/>
    </source>
</evidence>
<dbReference type="GO" id="GO:0039694">
    <property type="term" value="P:viral RNA genome replication"/>
    <property type="evidence" value="ECO:0007669"/>
    <property type="project" value="InterPro"/>
</dbReference>
<organism evidence="17">
    <name type="scientific">Soybean thrips iflavirus 2</name>
    <dbReference type="NCBI Taxonomy" id="2797873"/>
    <lineage>
        <taxon>Viruses</taxon>
        <taxon>Riboviria</taxon>
        <taxon>Orthornavirae</taxon>
        <taxon>Pisuviricota</taxon>
        <taxon>Pisoniviricetes</taxon>
        <taxon>Picornavirales</taxon>
        <taxon>Iflaviridae</taxon>
        <taxon>Iflavirus</taxon>
    </lineage>
</organism>
<dbReference type="Pfam" id="PF00680">
    <property type="entry name" value="RdRP_1"/>
    <property type="match status" value="1"/>
</dbReference>
<dbReference type="PROSITE" id="PS50507">
    <property type="entry name" value="RDRP_SSRNA_POS"/>
    <property type="match status" value="1"/>
</dbReference>
<dbReference type="InterPro" id="IPR009003">
    <property type="entry name" value="Peptidase_S1_PA"/>
</dbReference>
<dbReference type="InterPro" id="IPR007094">
    <property type="entry name" value="RNA-dir_pol_PSvirus"/>
</dbReference>
<evidence type="ECO:0000256" key="7">
    <source>
        <dbReference type="ARBA" id="ARBA00022695"/>
    </source>
</evidence>
<dbReference type="Pfam" id="PF08762">
    <property type="entry name" value="CRPV_capsid"/>
    <property type="match status" value="1"/>
</dbReference>
<evidence type="ECO:0000256" key="6">
    <source>
        <dbReference type="ARBA" id="ARBA00022679"/>
    </source>
</evidence>
<dbReference type="SUPFAM" id="SSF56672">
    <property type="entry name" value="DNA/RNA polymerases"/>
    <property type="match status" value="1"/>
</dbReference>
<dbReference type="InterPro" id="IPR000605">
    <property type="entry name" value="Helicase_SF3_ssDNA/RNA_vir"/>
</dbReference>
<feature type="domain" description="SF3 helicase" evidence="16">
    <location>
        <begin position="1541"/>
        <end position="1717"/>
    </location>
</feature>
<keyword evidence="8" id="KW-0547">Nucleotide-binding</keyword>
<dbReference type="InterPro" id="IPR029053">
    <property type="entry name" value="Viral_coat"/>
</dbReference>
<evidence type="ECO:0000256" key="13">
    <source>
        <dbReference type="ARBA" id="ARBA00022953"/>
    </source>
</evidence>
<sequence>MATTYRPTKAISEPKMSEAVKESLVRTVFGPQKQQKRVYERKTYITLGSQGPPCRSRHVAVKHQQRARRVAKPIRAYASAHEEVAYKRYAERRAAFYRRTLARQHLLGCKELSLSQLQPENLIRLFGYGPYTGQLHRLVWSERAQWKLKKAAWARLDKHQQKQSKQDVYALRKAFWHGSDMRDAKHQQQVWPSYKTKRTHVAKVPRIDNSARARVIWETQEPAKRSVYYLAKLHLALDKLRAKRVRGSPFTKYLRQVNAYRWMDLFARQQPQAKVGQHEMDIQDSPIGEVGQEHEKLGNVTLEQQSVEKVEATIGSSIADVACAPEVVDACPEIISRGLYLDTLVWKSTDNTDAGVVKYDLISDIFSKLKEKNTPNLLLFDVYRYCKLDVELIFTANTTMFHSGMLQISVTYLKDSTKNTSYYNSIYTLSQRHHVILNAGAGNEVSIIVPWDYYKSYLYFDKDDTQGGRDFASVMVKVLSPLRTSSTSPTEVDIMVYAKLHKVNFTGMIPKNFKAFSHEMDIIGTATRVVSSFLADPNRDLPSIPGSKVVMQPQSSQSLCYGANADVPINSLRMDPSVQTPHPQKMVDFNLNTVKRIWGLIKCIPGGMSVNSNVGAMIWSTEVSPILPKESLYKCERQLDFDPGSGAMSLATYAYPPVSVLGSMYGYWSGSLEFKVQIVQTKFHSGRIIIGFLPGIIPEKYKVTIDDLRNSLHTVYNLQDANEIVYRVPYLSHTPVQPRLYVNGTFGSNFPSIGSLFIMVANRLAISDNVVGSISFNIYFRGGADLEFFHPVAPSLIPGTSRQVKVRGIHGQWVAGYVPIGVGIWRDWTFEGKYLPIFRYGDISDHISQFTCNVFGVYDLGASRAFLMWDMKSNKEYYQRSTQWAVPMRIGTYTYMIPFLSESTAIKYCNSVHLEDFVKGNKQPQMEAYARIIVPAKDTATIPCDTLKASDQYPLTYAIFEHESMRDATEAVEVVNVTPAGPLGRTLFGEKLCGLKDLTRRYQFVGSYRKNDTDIHDNPLYTDVIIPVCPTYQTNQAPPYDRLGVHPTALLASGYRGFRGSLRYKFIFRSDVSATIYVQHRFDSRSKSVEEKQFVHGIDDLIGTGYATFVQHTGVNCVFDIEIPYYSIYNYLIVGPQKDSPNSHEKTIMCNGTLLISVDTNKPWTLDVWSSFGDDASLHMFQGFPPMALTSGLPLDLIPEQLAPKVSLESEFEKVGMHEGLVDYIPGVNLYRKATTAIDTVNSCAEKVDNVATVLTETGAAIKSKFKSATDIILGIPSVAASLGTEAWNSLLQLLQVYLNPTGKAIAVCVVGILLNICSQFKDYTDGLYNALVTLFKGQGLFEVAEALFEDDASPDMTDESKINDLYNQPGSSISPEPNEEMFRIPKFGKHEMEIQNQESWLPITSLLVTAVSGICGKRAPTYSPGKLLTSAVASIPDQAKSTMFVIKYLAILISLVKAIADHVKRTFWPEVAELDVADKSINAWYKLSCELTDPTQYDAIRIDQPRVDQVYNEVRRGESIVIVAAVSDDKQIRAIVPTLRTKLGELRKVKQRLFEERITTSSYTTPFCLWMYGRPGIGKSVGGAKVRADLMRSAGIQAPAEVSYTISPGKKHLDGLTNQPCVIFDDFGAIDDSTKTPDLVQMFMEMISSEPYRPPMAALEDKKIVHNAEIVYINSNLAYPRYSCVADMDAFNRRRHALIYVKAVGDPLIIDDTADLPPPEMVPNSLDHLEFAFLDPRDQTSEYRIEQENFMCYDEMIELLKEQFNDHREKAIELAACRMAEERDLRVEQQGIRTTFDTISNQIQHALAQDHHGKIGAHQIKISEDDQPSCSSSIAPILEDYEDEPFTWELAQDNPMPATATSDVLVSREVAASTLGNHVDRMVGDSRLRARARVNHLDDGTNTPEQLTALVNRRTEIDELDFDLMRAEAILAGKRLDTSICTHAHFSTSMYYEEGVFVGNCQVLGNVPCDPINFRNCRWLDNAQYETDMMEWWRAHSREMLKRIEIIRINRDITENDIPPYFVKMFQRVNKQQKMIAEAEQSWLKWLQYYICYTLPSALIRLLEFVRKHLVAICVIIYVVFLVTMMGLGTYMTIQDAKAGIPSNVRGPQVYRPPYVHQVVASGDNHTQRAGNVRKIAKQLIKDGNHELEFDQQTKDVMRIVGRNTWFMCCVNSKDEIICECRVIALKAQKLLVLKHYCEYLEGLLKKHEGSRIVLVRPSCVLPWNFVDFGSVEYNSEDGTGTFGILQGPSTMPLAHDLTRQLAPAKYHDACDLSKVVLCIFNMCNHPTELVPGYVPTSAWIDTITAQAAAGMSAIEYKDAYSYAFSGPGTCGSVLISGGFIIGIHVAGWNGYGVAQPICKEWYRDRVVKEITPLFPANFLPIEQAKLILSTSNLPLGVCPPDVAHHESGKSKIVPSKLFGVFPVTTEPAPLHSKDERLKGEHAGQSPMLKGCEKHGELVSDFPRKLLDEATEDLAQHLISVVKPVRGKPGVLTVEQAIMGFPGRDEYTKLEMNTSEGYPWVSRRPPGAHNKRWMFDIQQRSDGTEQLVGVNETLMAALSVNDSLRRKGVKPFTVYTDCLKDARIAKEKCARADKTRIFSISPVDHTIACRQYFADFAAAYQNSRFENECGIGVVVQGPEWTKLYTYLTTLSPHIVCGDYSNFGPGLQSAVVRSAFDIIIRWYQSHGATMEDTLSRRVLAEENVNSIHQMFNLLYHTCGGAPSGNPLTAIINSLVNCLYIRMAWREITGMAFTEYYRYVRLVVYGDDLIMSVHPLLIGKFNNRSIQAFFSKYQIKYTDIDKGDGQIRLYCTIEEASFLKRTFLPHPTRAGQFLACAEVQSVEDCANWVRQSPDLNLASLVNATTSCDLAYSRGIAYHTKAVKTIRSAWNRLMRLDKSVPILKIRTWEELDALFYSDEWKGQPWTEQHLIGLGQE</sequence>
<keyword evidence="13" id="KW-0693">Viral RNA replication</keyword>
<evidence type="ECO:0000259" key="16">
    <source>
        <dbReference type="PROSITE" id="PS51218"/>
    </source>
</evidence>
<dbReference type="Gene3D" id="2.40.10.10">
    <property type="entry name" value="Trypsin-like serine proteases"/>
    <property type="match status" value="1"/>
</dbReference>
<dbReference type="GO" id="GO:0019028">
    <property type="term" value="C:viral capsid"/>
    <property type="evidence" value="ECO:0007669"/>
    <property type="project" value="UniProtKB-KW"/>
</dbReference>
<keyword evidence="3" id="KW-0696">RNA-directed RNA polymerase</keyword>
<dbReference type="Pfam" id="PF00910">
    <property type="entry name" value="RNA_helicase"/>
    <property type="match status" value="1"/>
</dbReference>